<dbReference type="EMBL" id="BMXR01000002">
    <property type="protein sequence ID" value="GGX46217.1"/>
    <property type="molecule type" value="Genomic_DNA"/>
</dbReference>
<dbReference type="PANTHER" id="PTHR34383">
    <property type="entry name" value="POLYPHOSPHATE:AMP PHOSPHOTRANSFERASE-RELATED"/>
    <property type="match status" value="1"/>
</dbReference>
<evidence type="ECO:0000259" key="1">
    <source>
        <dbReference type="Pfam" id="PF03976"/>
    </source>
</evidence>
<gene>
    <name evidence="2" type="ORF">GCM10007392_11600</name>
</gene>
<dbReference type="Proteomes" id="UP000626148">
    <property type="component" value="Unassembled WGS sequence"/>
</dbReference>
<organism evidence="2 3">
    <name type="scientific">Saccharospirillum salsuginis</name>
    <dbReference type="NCBI Taxonomy" id="418750"/>
    <lineage>
        <taxon>Bacteria</taxon>
        <taxon>Pseudomonadati</taxon>
        <taxon>Pseudomonadota</taxon>
        <taxon>Gammaproteobacteria</taxon>
        <taxon>Oceanospirillales</taxon>
        <taxon>Saccharospirillaceae</taxon>
        <taxon>Saccharospirillum</taxon>
    </lineage>
</organism>
<accession>A0A918K2H2</accession>
<feature type="domain" description="Polyphosphate kinase-2-related" evidence="1">
    <location>
        <begin position="251"/>
        <end position="354"/>
    </location>
</feature>
<dbReference type="InterPro" id="IPR027417">
    <property type="entry name" value="P-loop_NTPase"/>
</dbReference>
<protein>
    <recommendedName>
        <fullName evidence="1">Polyphosphate kinase-2-related domain-containing protein</fullName>
    </recommendedName>
</protein>
<dbReference type="PANTHER" id="PTHR34383:SF3">
    <property type="entry name" value="POLYPHOSPHATE:AMP PHOSPHOTRANSFERASE"/>
    <property type="match status" value="1"/>
</dbReference>
<proteinExistence type="predicted"/>
<reference evidence="2" key="1">
    <citation type="journal article" date="2014" name="Int. J. Syst. Evol. Microbiol.">
        <title>Complete genome sequence of Corynebacterium casei LMG S-19264T (=DSM 44701T), isolated from a smear-ripened cheese.</title>
        <authorList>
            <consortium name="US DOE Joint Genome Institute (JGI-PGF)"/>
            <person name="Walter F."/>
            <person name="Albersmeier A."/>
            <person name="Kalinowski J."/>
            <person name="Ruckert C."/>
        </authorList>
    </citation>
    <scope>NUCLEOTIDE SEQUENCE</scope>
    <source>
        <strain evidence="2">KCTC 22169</strain>
    </source>
</reference>
<name>A0A918K2H2_9GAMM</name>
<keyword evidence="3" id="KW-1185">Reference proteome</keyword>
<dbReference type="Pfam" id="PF03976">
    <property type="entry name" value="PPK2"/>
    <property type="match status" value="2"/>
</dbReference>
<dbReference type="Gene3D" id="3.40.50.300">
    <property type="entry name" value="P-loop containing nucleotide triphosphate hydrolases"/>
    <property type="match status" value="2"/>
</dbReference>
<sequence length="354" mass="40402">MTDTAKQTRQLRAALLREQRELRAANRAMAVVLESPEHLSRAEVANVLGNWLDPRGVDFHAFRRKREEDYLHPRLWRYWRTVPARGRIGVYVNGWYTGTLLANDGPRLSEEDTEHLARLRLLEGQLMREGVSVLKLWLTRSAIAQHQAIEKARPDNGGHWQAEPTDEQLLAHRDTLVQRADILMDHTNAPTGWLSVDCDDPVERDLTVGRLLLKAMREARETDPEIDAPSSDRLTKETPAPLSELCTHPSLSKADYKAQLNAELDRLKHLTWKAFDAGRSPVLVFEGFDAAGKGGVIRRMLQGIDARLVSVVPIGAPNSEELRYPYLWRFWREIPRAGDTAIFDRSWYGRVLVE</sequence>
<feature type="domain" description="Polyphosphate kinase-2-related" evidence="1">
    <location>
        <begin position="4"/>
        <end position="221"/>
    </location>
</feature>
<evidence type="ECO:0000313" key="3">
    <source>
        <dbReference type="Proteomes" id="UP000626148"/>
    </source>
</evidence>
<reference evidence="2" key="2">
    <citation type="submission" date="2020-09" db="EMBL/GenBank/DDBJ databases">
        <authorList>
            <person name="Sun Q."/>
            <person name="Kim S."/>
        </authorList>
    </citation>
    <scope>NUCLEOTIDE SEQUENCE</scope>
    <source>
        <strain evidence="2">KCTC 22169</strain>
    </source>
</reference>
<evidence type="ECO:0000313" key="2">
    <source>
        <dbReference type="EMBL" id="GGX46217.1"/>
    </source>
</evidence>
<dbReference type="InterPro" id="IPR022488">
    <property type="entry name" value="PPK2-related"/>
</dbReference>
<comment type="caution">
    <text evidence="2">The sequence shown here is derived from an EMBL/GenBank/DDBJ whole genome shotgun (WGS) entry which is preliminary data.</text>
</comment>
<dbReference type="AlphaFoldDB" id="A0A918K2H2"/>
<dbReference type="SUPFAM" id="SSF52540">
    <property type="entry name" value="P-loop containing nucleoside triphosphate hydrolases"/>
    <property type="match status" value="1"/>
</dbReference>